<reference evidence="1" key="2">
    <citation type="submission" date="2025-08" db="UniProtKB">
        <authorList>
            <consortium name="Ensembl"/>
        </authorList>
    </citation>
    <scope>IDENTIFICATION</scope>
</reference>
<protein>
    <recommendedName>
        <fullName evidence="3">DUF1725 domain-containing protein</fullName>
    </recommendedName>
</protein>
<proteinExistence type="predicted"/>
<name>A0A8I3WQ71_CALJA</name>
<dbReference type="Ensembl" id="ENSCJAT00000105629.2">
    <property type="protein sequence ID" value="ENSCJAP00000084532.1"/>
    <property type="gene ID" value="ENSCJAG00000054982.2"/>
</dbReference>
<dbReference type="GeneTree" id="ENSGT01150000286925"/>
<reference evidence="1 2" key="1">
    <citation type="submission" date="2009-03" db="EMBL/GenBank/DDBJ databases">
        <authorList>
            <person name="Warren W."/>
            <person name="Ye L."/>
            <person name="Minx P."/>
            <person name="Worley K."/>
            <person name="Gibbs R."/>
            <person name="Wilson R.K."/>
        </authorList>
    </citation>
    <scope>NUCLEOTIDE SEQUENCE [LARGE SCALE GENOMIC DNA]</scope>
</reference>
<accession>A0A8I3WQ71</accession>
<reference evidence="1" key="3">
    <citation type="submission" date="2025-09" db="UniProtKB">
        <authorList>
            <consortium name="Ensembl"/>
        </authorList>
    </citation>
    <scope>IDENTIFICATION</scope>
</reference>
<keyword evidence="2" id="KW-1185">Reference proteome</keyword>
<dbReference type="Proteomes" id="UP000008225">
    <property type="component" value="Chromosome 8"/>
</dbReference>
<sequence length="81" mass="9525">MFVAALFTIAKTWNQPKCPLMIDWTGKMLHIYTMEYYAAIKNDEFVSFVGTWMNLETIILSKLTQEQKIKHCMFALIGLRF</sequence>
<evidence type="ECO:0000313" key="1">
    <source>
        <dbReference type="Ensembl" id="ENSCJAP00000084532.1"/>
    </source>
</evidence>
<dbReference type="AlphaFoldDB" id="A0A8I3WQ71"/>
<evidence type="ECO:0000313" key="2">
    <source>
        <dbReference type="Proteomes" id="UP000008225"/>
    </source>
</evidence>
<evidence type="ECO:0008006" key="3">
    <source>
        <dbReference type="Google" id="ProtNLM"/>
    </source>
</evidence>
<organism evidence="1 2">
    <name type="scientific">Callithrix jacchus</name>
    <name type="common">White-tufted-ear marmoset</name>
    <name type="synonym">Simia Jacchus</name>
    <dbReference type="NCBI Taxonomy" id="9483"/>
    <lineage>
        <taxon>Eukaryota</taxon>
        <taxon>Metazoa</taxon>
        <taxon>Chordata</taxon>
        <taxon>Craniata</taxon>
        <taxon>Vertebrata</taxon>
        <taxon>Euteleostomi</taxon>
        <taxon>Mammalia</taxon>
        <taxon>Eutheria</taxon>
        <taxon>Euarchontoglires</taxon>
        <taxon>Primates</taxon>
        <taxon>Haplorrhini</taxon>
        <taxon>Platyrrhini</taxon>
        <taxon>Cebidae</taxon>
        <taxon>Callitrichinae</taxon>
        <taxon>Callithrix</taxon>
        <taxon>Callithrix</taxon>
    </lineage>
</organism>